<dbReference type="SMART" id="SM01230">
    <property type="entry name" value="Gln-synt_C"/>
    <property type="match status" value="1"/>
</dbReference>
<dbReference type="EC" id="6.3.1.2" evidence="8"/>
<keyword evidence="2 8" id="KW-0436">Ligase</keyword>
<dbReference type="SUPFAM" id="SSF54368">
    <property type="entry name" value="Glutamine synthetase, N-terminal domain"/>
    <property type="match status" value="1"/>
</dbReference>
<dbReference type="Pfam" id="PF00120">
    <property type="entry name" value="Gln-synt_C"/>
    <property type="match status" value="1"/>
</dbReference>
<name>A0ABU0C372_9BRAD</name>
<evidence type="ECO:0000256" key="4">
    <source>
        <dbReference type="PROSITE-ProRule" id="PRU01331"/>
    </source>
</evidence>
<dbReference type="Proteomes" id="UP001230253">
    <property type="component" value="Unassembled WGS sequence"/>
</dbReference>
<evidence type="ECO:0000256" key="6">
    <source>
        <dbReference type="SAM" id="MobiDB-lite"/>
    </source>
</evidence>
<dbReference type="PROSITE" id="PS00181">
    <property type="entry name" value="GLNA_ATP"/>
    <property type="match status" value="1"/>
</dbReference>
<evidence type="ECO:0000313" key="8">
    <source>
        <dbReference type="EMBL" id="MDQ0324963.1"/>
    </source>
</evidence>
<evidence type="ECO:0000256" key="5">
    <source>
        <dbReference type="RuleBase" id="RU000384"/>
    </source>
</evidence>
<keyword evidence="3" id="KW-0460">Magnesium</keyword>
<accession>A0ABU0C372</accession>
<keyword evidence="9" id="KW-1185">Reference proteome</keyword>
<organism evidence="8 9">
    <name type="scientific">Rhodopseudomonas julia</name>
    <dbReference type="NCBI Taxonomy" id="200617"/>
    <lineage>
        <taxon>Bacteria</taxon>
        <taxon>Pseudomonadati</taxon>
        <taxon>Pseudomonadota</taxon>
        <taxon>Alphaproteobacteria</taxon>
        <taxon>Hyphomicrobiales</taxon>
        <taxon>Nitrobacteraceae</taxon>
        <taxon>Rhodopseudomonas</taxon>
    </lineage>
</organism>
<dbReference type="RefSeq" id="WP_307153204.1">
    <property type="nucleotide sequence ID" value="NZ_JAUSUK010000001.1"/>
</dbReference>
<dbReference type="PROSITE" id="PS51987">
    <property type="entry name" value="GS_CATALYTIC"/>
    <property type="match status" value="1"/>
</dbReference>
<feature type="domain" description="GS catalytic" evidence="7">
    <location>
        <begin position="137"/>
        <end position="471"/>
    </location>
</feature>
<comment type="caution">
    <text evidence="8">The sequence shown here is derived from an EMBL/GenBank/DDBJ whole genome shotgun (WGS) entry which is preliminary data.</text>
</comment>
<comment type="cofactor">
    <cofactor evidence="1">
        <name>Mg(2+)</name>
        <dbReference type="ChEBI" id="CHEBI:18420"/>
    </cofactor>
</comment>
<dbReference type="InterPro" id="IPR027303">
    <property type="entry name" value="Gln_synth_gly_rich_site"/>
</dbReference>
<dbReference type="PANTHER" id="PTHR43785">
    <property type="entry name" value="GAMMA-GLUTAMYLPUTRESCINE SYNTHETASE"/>
    <property type="match status" value="1"/>
</dbReference>
<dbReference type="SUPFAM" id="SSF55931">
    <property type="entry name" value="Glutamine synthetase/guanido kinase"/>
    <property type="match status" value="1"/>
</dbReference>
<sequence>MSESNRDPVTLPVSATNPGRGVANSEEARRWCRERAIEDIECIVPDQAGVARGKLMPTGKFFDDKPMTLPAAIFTQTITGDYPDRDEEEYAESITDGDLIFRPDFSTLAVVPWASDPTAHVIHNAYHRDGRPVEVSPRRVLQQVIQLYNDAGIQPVVAPELEFYLVKPNLDPDYPLEPPVGRSGRTERARQAYSISAVNEFEALFDDIYEFSEAQGLEIDTLAHEAGTAQMEINLRHGDPVELADQVFLFKRTIREAALRHQMYATFMAKPIAAEPGSAMHIHHSVVSLETGDNIFSTSDGGASKEFLNYIAGLQTYIPRAMAMMAPFVNSYRRITPHTSAPINMRWGYDNRTVGLRVPLSDPAARRVENRVPSSDANPYLAIAASLACGYLGLVNKLEPDEPATGTGYDAPFTLPRSILDAVQLLENTPELVEIFGSAFVSIYRGIKETEYETFMGVISPWEREYLLLSV</sequence>
<dbReference type="InterPro" id="IPR014746">
    <property type="entry name" value="Gln_synth/guanido_kin_cat_dom"/>
</dbReference>
<comment type="similarity">
    <text evidence="4 5">Belongs to the glutamine synthetase family.</text>
</comment>
<dbReference type="InterPro" id="IPR008146">
    <property type="entry name" value="Gln_synth_cat_dom"/>
</dbReference>
<dbReference type="PANTHER" id="PTHR43785:SF3">
    <property type="entry name" value="GS CATALYTIC DOMAIN-CONTAINING PROTEIN"/>
    <property type="match status" value="1"/>
</dbReference>
<evidence type="ECO:0000256" key="1">
    <source>
        <dbReference type="ARBA" id="ARBA00001946"/>
    </source>
</evidence>
<gene>
    <name evidence="8" type="ORF">J2R99_000812</name>
</gene>
<dbReference type="GO" id="GO:0004356">
    <property type="term" value="F:glutamine synthetase activity"/>
    <property type="evidence" value="ECO:0007669"/>
    <property type="project" value="UniProtKB-EC"/>
</dbReference>
<evidence type="ECO:0000256" key="2">
    <source>
        <dbReference type="ARBA" id="ARBA00022598"/>
    </source>
</evidence>
<protein>
    <submittedName>
        <fullName evidence="8">Glutamine synthetase</fullName>
        <ecNumber evidence="8">6.3.1.2</ecNumber>
    </submittedName>
</protein>
<evidence type="ECO:0000313" key="9">
    <source>
        <dbReference type="Proteomes" id="UP001230253"/>
    </source>
</evidence>
<feature type="region of interest" description="Disordered" evidence="6">
    <location>
        <begin position="1"/>
        <end position="22"/>
    </location>
</feature>
<evidence type="ECO:0000256" key="3">
    <source>
        <dbReference type="ARBA" id="ARBA00022842"/>
    </source>
</evidence>
<dbReference type="EMBL" id="JAUSUK010000001">
    <property type="protein sequence ID" value="MDQ0324963.1"/>
    <property type="molecule type" value="Genomic_DNA"/>
</dbReference>
<reference evidence="8 9" key="1">
    <citation type="submission" date="2023-07" db="EMBL/GenBank/DDBJ databases">
        <title>Genomic Encyclopedia of Type Strains, Phase IV (KMG-IV): sequencing the most valuable type-strain genomes for metagenomic binning, comparative biology and taxonomic classification.</title>
        <authorList>
            <person name="Goeker M."/>
        </authorList>
    </citation>
    <scope>NUCLEOTIDE SEQUENCE [LARGE SCALE GENOMIC DNA]</scope>
    <source>
        <strain evidence="8 9">DSM 11549</strain>
    </source>
</reference>
<dbReference type="InterPro" id="IPR036651">
    <property type="entry name" value="Gln_synt_N_sf"/>
</dbReference>
<dbReference type="Gene3D" id="3.10.20.70">
    <property type="entry name" value="Glutamine synthetase, N-terminal domain"/>
    <property type="match status" value="1"/>
</dbReference>
<dbReference type="Gene3D" id="3.30.590.10">
    <property type="entry name" value="Glutamine synthetase/guanido kinase, catalytic domain"/>
    <property type="match status" value="1"/>
</dbReference>
<evidence type="ECO:0000259" key="7">
    <source>
        <dbReference type="PROSITE" id="PS51987"/>
    </source>
</evidence>
<proteinExistence type="inferred from homology"/>